<comment type="function">
    <text evidence="7">Part of the tripartite ATP-independent periplasmic (TRAP) transport system.</text>
</comment>
<dbReference type="GO" id="GO:0022857">
    <property type="term" value="F:transmembrane transporter activity"/>
    <property type="evidence" value="ECO:0007669"/>
    <property type="project" value="UniProtKB-UniRule"/>
</dbReference>
<evidence type="ECO:0000256" key="1">
    <source>
        <dbReference type="ARBA" id="ARBA00004651"/>
    </source>
</evidence>
<evidence type="ECO:0000256" key="7">
    <source>
        <dbReference type="RuleBase" id="RU369079"/>
    </source>
</evidence>
<evidence type="ECO:0000256" key="3">
    <source>
        <dbReference type="ARBA" id="ARBA00022475"/>
    </source>
</evidence>
<feature type="domain" description="Tripartite ATP-independent periplasmic transporters DctQ component" evidence="8">
    <location>
        <begin position="38"/>
        <end position="173"/>
    </location>
</feature>
<sequence length="184" mass="19490">MSETFRPEPGPEAGPLGAVVERAARLLAYAGGICLVFIVVLTCASIIGRAMLTLGLGLGPVPGDFELVEIAAGVGVFLFLPLCQLRRGHVTVDILSAWFGRRGVAVSDLVGNLLMSIAACVILWRLVAGLQDRLRSGEESFILGIPAWVGYALSLVGAVSFLLVCLYTLYRSWVETTSATPDLA</sequence>
<gene>
    <name evidence="9" type="ORF">GGR03_004112</name>
</gene>
<evidence type="ECO:0000256" key="4">
    <source>
        <dbReference type="ARBA" id="ARBA00022692"/>
    </source>
</evidence>
<dbReference type="RefSeq" id="WP_183210572.1">
    <property type="nucleotide sequence ID" value="NZ_JAAAMM010000005.1"/>
</dbReference>
<evidence type="ECO:0000259" key="8">
    <source>
        <dbReference type="Pfam" id="PF04290"/>
    </source>
</evidence>
<keyword evidence="5 7" id="KW-1133">Transmembrane helix</keyword>
<feature type="transmembrane region" description="Helical" evidence="7">
    <location>
        <begin position="26"/>
        <end position="47"/>
    </location>
</feature>
<dbReference type="EMBL" id="JACIEM010000005">
    <property type="protein sequence ID" value="MBB4005017.1"/>
    <property type="molecule type" value="Genomic_DNA"/>
</dbReference>
<dbReference type="Proteomes" id="UP000588647">
    <property type="component" value="Unassembled WGS sequence"/>
</dbReference>
<proteinExistence type="inferred from homology"/>
<keyword evidence="6 7" id="KW-0472">Membrane</keyword>
<keyword evidence="10" id="KW-1185">Reference proteome</keyword>
<comment type="similarity">
    <text evidence="7">Belongs to the TRAP transporter small permease family.</text>
</comment>
<accession>A0A7W6HH15</accession>
<comment type="subunit">
    <text evidence="7">The complex comprises the extracytoplasmic solute receptor protein and the two transmembrane proteins.</text>
</comment>
<feature type="transmembrane region" description="Helical" evidence="7">
    <location>
        <begin position="148"/>
        <end position="170"/>
    </location>
</feature>
<dbReference type="InterPro" id="IPR055348">
    <property type="entry name" value="DctQ"/>
</dbReference>
<evidence type="ECO:0000256" key="6">
    <source>
        <dbReference type="ARBA" id="ARBA00023136"/>
    </source>
</evidence>
<organism evidence="9 10">
    <name type="scientific">Aurantimonas endophytica</name>
    <dbReference type="NCBI Taxonomy" id="1522175"/>
    <lineage>
        <taxon>Bacteria</taxon>
        <taxon>Pseudomonadati</taxon>
        <taxon>Pseudomonadota</taxon>
        <taxon>Alphaproteobacteria</taxon>
        <taxon>Hyphomicrobiales</taxon>
        <taxon>Aurantimonadaceae</taxon>
        <taxon>Aurantimonas</taxon>
    </lineage>
</organism>
<evidence type="ECO:0000313" key="9">
    <source>
        <dbReference type="EMBL" id="MBB4005017.1"/>
    </source>
</evidence>
<comment type="subcellular location">
    <subcellularLocation>
        <location evidence="7">Cell inner membrane</location>
        <topology evidence="7">Multi-pass membrane protein</topology>
    </subcellularLocation>
    <subcellularLocation>
        <location evidence="1">Cell membrane</location>
        <topology evidence="1">Multi-pass membrane protein</topology>
    </subcellularLocation>
</comment>
<evidence type="ECO:0000256" key="2">
    <source>
        <dbReference type="ARBA" id="ARBA00022448"/>
    </source>
</evidence>
<feature type="transmembrane region" description="Helical" evidence="7">
    <location>
        <begin position="67"/>
        <end position="85"/>
    </location>
</feature>
<feature type="transmembrane region" description="Helical" evidence="7">
    <location>
        <begin position="106"/>
        <end position="128"/>
    </location>
</feature>
<keyword evidence="2 7" id="KW-0813">Transport</keyword>
<keyword evidence="7" id="KW-0997">Cell inner membrane</keyword>
<dbReference type="Pfam" id="PF04290">
    <property type="entry name" value="DctQ"/>
    <property type="match status" value="1"/>
</dbReference>
<keyword evidence="4 7" id="KW-0812">Transmembrane</keyword>
<reference evidence="9 10" key="1">
    <citation type="submission" date="2020-08" db="EMBL/GenBank/DDBJ databases">
        <title>Genomic Encyclopedia of Type Strains, Phase IV (KMG-IV): sequencing the most valuable type-strain genomes for metagenomic binning, comparative biology and taxonomic classification.</title>
        <authorList>
            <person name="Goeker M."/>
        </authorList>
    </citation>
    <scope>NUCLEOTIDE SEQUENCE [LARGE SCALE GENOMIC DNA]</scope>
    <source>
        <strain evidence="9 10">DSM 103570</strain>
    </source>
</reference>
<protein>
    <recommendedName>
        <fullName evidence="7">TRAP transporter small permease protein</fullName>
    </recommendedName>
</protein>
<keyword evidence="3" id="KW-1003">Cell membrane</keyword>
<evidence type="ECO:0000256" key="5">
    <source>
        <dbReference type="ARBA" id="ARBA00022989"/>
    </source>
</evidence>
<dbReference type="GO" id="GO:0005886">
    <property type="term" value="C:plasma membrane"/>
    <property type="evidence" value="ECO:0007669"/>
    <property type="project" value="UniProtKB-SubCell"/>
</dbReference>
<name>A0A7W6HH15_9HYPH</name>
<dbReference type="AlphaFoldDB" id="A0A7W6HH15"/>
<evidence type="ECO:0000313" key="10">
    <source>
        <dbReference type="Proteomes" id="UP000588647"/>
    </source>
</evidence>
<comment type="caution">
    <text evidence="9">The sequence shown here is derived from an EMBL/GenBank/DDBJ whole genome shotgun (WGS) entry which is preliminary data.</text>
</comment>